<reference evidence="1" key="1">
    <citation type="submission" date="2022-01" db="EMBL/GenBank/DDBJ databases">
        <title>Genome Sequence Resource for Two Populations of Ditylenchus destructor, the Migratory Endoparasitic Phytonematode.</title>
        <authorList>
            <person name="Zhang H."/>
            <person name="Lin R."/>
            <person name="Xie B."/>
        </authorList>
    </citation>
    <scope>NUCLEOTIDE SEQUENCE</scope>
    <source>
        <strain evidence="1">BazhouSP</strain>
    </source>
</reference>
<name>A0AAD4QVK7_9BILA</name>
<proteinExistence type="predicted"/>
<gene>
    <name evidence="1" type="ORF">DdX_17679</name>
</gene>
<dbReference type="Proteomes" id="UP001201812">
    <property type="component" value="Unassembled WGS sequence"/>
</dbReference>
<comment type="caution">
    <text evidence="1">The sequence shown here is derived from an EMBL/GenBank/DDBJ whole genome shotgun (WGS) entry which is preliminary data.</text>
</comment>
<protein>
    <submittedName>
        <fullName evidence="1">Uncharacterized protein</fullName>
    </submittedName>
</protein>
<dbReference type="EMBL" id="JAKKPZ010000202">
    <property type="protein sequence ID" value="KAI1698842.1"/>
    <property type="molecule type" value="Genomic_DNA"/>
</dbReference>
<accession>A0AAD4QVK7</accession>
<evidence type="ECO:0000313" key="1">
    <source>
        <dbReference type="EMBL" id="KAI1698842.1"/>
    </source>
</evidence>
<organism evidence="1 2">
    <name type="scientific">Ditylenchus destructor</name>
    <dbReference type="NCBI Taxonomy" id="166010"/>
    <lineage>
        <taxon>Eukaryota</taxon>
        <taxon>Metazoa</taxon>
        <taxon>Ecdysozoa</taxon>
        <taxon>Nematoda</taxon>
        <taxon>Chromadorea</taxon>
        <taxon>Rhabditida</taxon>
        <taxon>Tylenchina</taxon>
        <taxon>Tylenchomorpha</taxon>
        <taxon>Sphaerularioidea</taxon>
        <taxon>Anguinidae</taxon>
        <taxon>Anguininae</taxon>
        <taxon>Ditylenchus</taxon>
    </lineage>
</organism>
<keyword evidence="2" id="KW-1185">Reference proteome</keyword>
<evidence type="ECO:0000313" key="2">
    <source>
        <dbReference type="Proteomes" id="UP001201812"/>
    </source>
</evidence>
<sequence>MFSVPFPPKRTVMKTVQMKCIFQGRTSMSFNLPQFVHYALPFQSGRLRGRVSVWVDFRVGAKTLKHLKISLYSFLFVYVPSASRWDSRSAMVQTQTRLRKMTKGFVDQ</sequence>
<dbReference type="AlphaFoldDB" id="A0AAD4QVK7"/>